<name>A0A3D8QIP7_9EURO</name>
<dbReference type="PANTHER" id="PTHR42034:SF1">
    <property type="entry name" value="CONDENSATION DOMAIN-CONTAINING PROTEIN"/>
    <property type="match status" value="1"/>
</dbReference>
<protein>
    <recommendedName>
        <fullName evidence="3">Condensation domain-containing protein</fullName>
    </recommendedName>
</protein>
<evidence type="ECO:0000313" key="1">
    <source>
        <dbReference type="EMBL" id="RDW61703.1"/>
    </source>
</evidence>
<dbReference type="Proteomes" id="UP000256690">
    <property type="component" value="Unassembled WGS sequence"/>
</dbReference>
<evidence type="ECO:0000313" key="2">
    <source>
        <dbReference type="Proteomes" id="UP000256690"/>
    </source>
</evidence>
<dbReference type="Gene3D" id="3.30.559.30">
    <property type="entry name" value="Nonribosomal peptide synthetase, condensation domain"/>
    <property type="match status" value="1"/>
</dbReference>
<dbReference type="OrthoDB" id="2548233at2759"/>
<sequence>MGSLDAGTCDYAWAEVSPRRWERDIDEVEQFYASLAKTYEGTGRCCFAITGYISFSVQGTDLAVENALRKAWVRLRFENPTIASRVEYDGQRQKCRKVYEAFSSPEAQNTWLQDTFRVVRTKTSGLQWCNSDPAVPGLPTIFLIKRAARQRGTMNADLVLRCRHDIMDGVGALMLLDSLFAHAAQAFHQGDAYSIPVFEDEWSRLSPPLRVAAGISPILSKQQEARLARTVSWNAALKKDVEIAGFPHRKNAMKPGKHQRVAITLSTESTHRVVKACRALGLTLNHAYHTAIGIILRDLQKRQARSRTVRYVNYNFLDERPQCQEPYNTASHAASVYHSVSGECLAVDLTVPAASIGAPEQLLDHSIRRRQEFMRVASAVRRFDLQNRNDKQRIQMVPSYWAMITPPWPTDNATPAIPVPYNKPSVSLSDLGEIDNVVSSTHGAFSLDNPWVTREHLVTGLALFLGTWDGQLTLSATYNDAWHTRNEALAFLDRCNVITIQALGA</sequence>
<dbReference type="PANTHER" id="PTHR42034">
    <property type="entry name" value="CHROMOSOME 7, WHOLE GENOME SHOTGUN SEQUENCE-RELATED"/>
    <property type="match status" value="1"/>
</dbReference>
<dbReference type="RefSeq" id="XP_026598834.1">
    <property type="nucleotide sequence ID" value="XM_026752391.1"/>
</dbReference>
<gene>
    <name evidence="1" type="ORF">DSM5745_10375</name>
</gene>
<dbReference type="AlphaFoldDB" id="A0A3D8QIP7"/>
<reference evidence="1 2" key="1">
    <citation type="journal article" date="2018" name="IMA Fungus">
        <title>IMA Genome-F 9: Draft genome sequence of Annulohypoxylon stygium, Aspergillus mulundensis, Berkeleyomyces basicola (syn. Thielaviopsis basicola), Ceratocystis smalleyi, two Cercospora beticola strains, Coleophoma cylindrospora, Fusarium fracticaudum, Phialophora cf. hyalina, and Morchella septimelata.</title>
        <authorList>
            <person name="Wingfield B.D."/>
            <person name="Bills G.F."/>
            <person name="Dong Y."/>
            <person name="Huang W."/>
            <person name="Nel W.J."/>
            <person name="Swalarsk-Parry B.S."/>
            <person name="Vaghefi N."/>
            <person name="Wilken P.M."/>
            <person name="An Z."/>
            <person name="de Beer Z.W."/>
            <person name="De Vos L."/>
            <person name="Chen L."/>
            <person name="Duong T.A."/>
            <person name="Gao Y."/>
            <person name="Hammerbacher A."/>
            <person name="Kikkert J.R."/>
            <person name="Li Y."/>
            <person name="Li H."/>
            <person name="Li K."/>
            <person name="Li Q."/>
            <person name="Liu X."/>
            <person name="Ma X."/>
            <person name="Naidoo K."/>
            <person name="Pethybridge S.J."/>
            <person name="Sun J."/>
            <person name="Steenkamp E.T."/>
            <person name="van der Nest M.A."/>
            <person name="van Wyk S."/>
            <person name="Wingfield M.J."/>
            <person name="Xiong C."/>
            <person name="Yue Q."/>
            <person name="Zhang X."/>
        </authorList>
    </citation>
    <scope>NUCLEOTIDE SEQUENCE [LARGE SCALE GENOMIC DNA]</scope>
    <source>
        <strain evidence="1 2">DSM 5745</strain>
    </source>
</reference>
<accession>A0A3D8QIP7</accession>
<keyword evidence="2" id="KW-1185">Reference proteome</keyword>
<comment type="caution">
    <text evidence="1">The sequence shown here is derived from an EMBL/GenBank/DDBJ whole genome shotgun (WGS) entry which is preliminary data.</text>
</comment>
<organism evidence="1 2">
    <name type="scientific">Aspergillus mulundensis</name>
    <dbReference type="NCBI Taxonomy" id="1810919"/>
    <lineage>
        <taxon>Eukaryota</taxon>
        <taxon>Fungi</taxon>
        <taxon>Dikarya</taxon>
        <taxon>Ascomycota</taxon>
        <taxon>Pezizomycotina</taxon>
        <taxon>Eurotiomycetes</taxon>
        <taxon>Eurotiomycetidae</taxon>
        <taxon>Eurotiales</taxon>
        <taxon>Aspergillaceae</taxon>
        <taxon>Aspergillus</taxon>
        <taxon>Aspergillus subgen. Nidulantes</taxon>
    </lineage>
</organism>
<dbReference type="Gene3D" id="3.30.559.10">
    <property type="entry name" value="Chloramphenicol acetyltransferase-like domain"/>
    <property type="match status" value="1"/>
</dbReference>
<proteinExistence type="predicted"/>
<dbReference type="InterPro" id="IPR023213">
    <property type="entry name" value="CAT-like_dom_sf"/>
</dbReference>
<dbReference type="EMBL" id="PVWQ01000016">
    <property type="protein sequence ID" value="RDW61703.1"/>
    <property type="molecule type" value="Genomic_DNA"/>
</dbReference>
<evidence type="ECO:0008006" key="3">
    <source>
        <dbReference type="Google" id="ProtNLM"/>
    </source>
</evidence>
<dbReference type="GeneID" id="38120745"/>